<dbReference type="EMBL" id="JABEOU010000064">
    <property type="protein sequence ID" value="NNG59769.1"/>
    <property type="molecule type" value="Genomic_DNA"/>
</dbReference>
<dbReference type="RefSeq" id="WP_206378725.1">
    <property type="nucleotide sequence ID" value="NZ_JABEOU010000064.1"/>
</dbReference>
<sequence>MMALANPAGFFPKVASDVEPEVSAVFGHVRVNPGDQQTAIREGRAAQQAARTVLALPDVQFDIVDASSSSERWGSLSASGKPTYVWQFRKSADGRSTPPPAYLLRHEIGHDLFVRYLVPSTRADQYGGDAPDWLDEMAAVAFEGEELRLVRRRAAVRYAQEKTLIPLQRFLTMTHPEMAAKSIPVSPDGTMRAFEAVSDETPKFYAMASAFYDFLVKRTGNPAIVAELAVAVRRGQPIERWLLTRTGHDKESDGIQALSADFLAWIATDQWYGGGSSQ</sequence>
<dbReference type="AlphaFoldDB" id="A0A7Y2PDP0"/>
<name>A0A7Y2PDP0_SPHPI</name>
<dbReference type="Proteomes" id="UP000550136">
    <property type="component" value="Unassembled WGS sequence"/>
</dbReference>
<comment type="caution">
    <text evidence="1">The sequence shown here is derived from an EMBL/GenBank/DDBJ whole genome shotgun (WGS) entry which is preliminary data.</text>
</comment>
<gene>
    <name evidence="1" type="ORF">HKX06_20725</name>
</gene>
<protein>
    <recommendedName>
        <fullName evidence="3">DUF1570 domain-containing protein</fullName>
    </recommendedName>
</protein>
<evidence type="ECO:0000313" key="1">
    <source>
        <dbReference type="EMBL" id="NNG59769.1"/>
    </source>
</evidence>
<evidence type="ECO:0000313" key="2">
    <source>
        <dbReference type="Proteomes" id="UP000550136"/>
    </source>
</evidence>
<accession>A0A7Y2PDP0</accession>
<proteinExistence type="predicted"/>
<organism evidence="1 2">
    <name type="scientific">Sphingomonas paucimobilis</name>
    <name type="common">Pseudomonas paucimobilis</name>
    <dbReference type="NCBI Taxonomy" id="13689"/>
    <lineage>
        <taxon>Bacteria</taxon>
        <taxon>Pseudomonadati</taxon>
        <taxon>Pseudomonadota</taxon>
        <taxon>Alphaproteobacteria</taxon>
        <taxon>Sphingomonadales</taxon>
        <taxon>Sphingomonadaceae</taxon>
        <taxon>Sphingomonas</taxon>
    </lineage>
</organism>
<reference evidence="1 2" key="1">
    <citation type="submission" date="2020-05" db="EMBL/GenBank/DDBJ databases">
        <title>Draft Genome Sequences of Sphingomonas sp. Isolated from the International Space Station.</title>
        <authorList>
            <person name="Bijlani S."/>
            <person name="Singh N.K."/>
            <person name="Mason C.E."/>
            <person name="Wang C.C."/>
            <person name="Venkateswaran K."/>
        </authorList>
    </citation>
    <scope>NUCLEOTIDE SEQUENCE [LARGE SCALE GENOMIC DNA]</scope>
    <source>
        <strain evidence="1 2">FKI-L5-BR-P1</strain>
    </source>
</reference>
<evidence type="ECO:0008006" key="3">
    <source>
        <dbReference type="Google" id="ProtNLM"/>
    </source>
</evidence>